<protein>
    <submittedName>
        <fullName evidence="1">Uncharacterized protein</fullName>
    </submittedName>
</protein>
<name>A0ABY7CY71_9BASI</name>
<reference evidence="1" key="1">
    <citation type="submission" date="2022-10" db="EMBL/GenBank/DDBJ databases">
        <title>Puccinia triticina Genome sequencing and assembly.</title>
        <authorList>
            <person name="Li C."/>
        </authorList>
    </citation>
    <scope>NUCLEOTIDE SEQUENCE</scope>
    <source>
        <strain evidence="1">Pt15</strain>
    </source>
</reference>
<dbReference type="EMBL" id="CP110430">
    <property type="protein sequence ID" value="WAQ88952.1"/>
    <property type="molecule type" value="Genomic_DNA"/>
</dbReference>
<proteinExistence type="predicted"/>
<gene>
    <name evidence="1" type="ORF">PtA15_10A375</name>
</gene>
<organism evidence="1 2">
    <name type="scientific">Puccinia triticina</name>
    <dbReference type="NCBI Taxonomy" id="208348"/>
    <lineage>
        <taxon>Eukaryota</taxon>
        <taxon>Fungi</taxon>
        <taxon>Dikarya</taxon>
        <taxon>Basidiomycota</taxon>
        <taxon>Pucciniomycotina</taxon>
        <taxon>Pucciniomycetes</taxon>
        <taxon>Pucciniales</taxon>
        <taxon>Pucciniaceae</taxon>
        <taxon>Puccinia</taxon>
    </lineage>
</organism>
<keyword evidence="2" id="KW-1185">Reference proteome</keyword>
<evidence type="ECO:0000313" key="1">
    <source>
        <dbReference type="EMBL" id="WAQ88952.1"/>
    </source>
</evidence>
<evidence type="ECO:0000313" key="2">
    <source>
        <dbReference type="Proteomes" id="UP001164743"/>
    </source>
</evidence>
<sequence length="60" mass="6348">MDVGDLVDLSERSDVISDMIDVLDMADVFDGGGVIDRNESGHALGQFQGGTCNAKLMDDS</sequence>
<dbReference type="RefSeq" id="XP_053024507.1">
    <property type="nucleotide sequence ID" value="XM_053160543.1"/>
</dbReference>
<accession>A0ABY7CY71</accession>
<dbReference type="GeneID" id="77801438"/>
<dbReference type="Proteomes" id="UP001164743">
    <property type="component" value="Chromosome 10A"/>
</dbReference>